<feature type="domain" description="FAD-dependent urate hydroxylase HpyO/Asp monooxygenase CreE-like FAD/NAD(P)-binding" evidence="1">
    <location>
        <begin position="31"/>
        <end position="211"/>
    </location>
</feature>
<name>A0A238Z1A9_9ACTN</name>
<proteinExistence type="predicted"/>
<accession>A0A238Z1A9</accession>
<dbReference type="InterPro" id="IPR038732">
    <property type="entry name" value="HpyO/CreE_NAD-binding"/>
</dbReference>
<dbReference type="Proteomes" id="UP000198403">
    <property type="component" value="Unassembled WGS sequence"/>
</dbReference>
<dbReference type="PANTHER" id="PTHR40254:SF1">
    <property type="entry name" value="BLR0577 PROTEIN"/>
    <property type="match status" value="1"/>
</dbReference>
<dbReference type="AlphaFoldDB" id="A0A238Z1A9"/>
<dbReference type="SUPFAM" id="SSF51905">
    <property type="entry name" value="FAD/NAD(P)-binding domain"/>
    <property type="match status" value="1"/>
</dbReference>
<dbReference type="PANTHER" id="PTHR40254">
    <property type="entry name" value="BLR0577 PROTEIN"/>
    <property type="match status" value="1"/>
</dbReference>
<evidence type="ECO:0000313" key="3">
    <source>
        <dbReference type="Proteomes" id="UP000198403"/>
    </source>
</evidence>
<evidence type="ECO:0000313" key="2">
    <source>
        <dbReference type="EMBL" id="SNR77126.1"/>
    </source>
</evidence>
<dbReference type="Pfam" id="PF13454">
    <property type="entry name" value="NAD_binding_9"/>
    <property type="match status" value="1"/>
</dbReference>
<dbReference type="EMBL" id="FZNO01000024">
    <property type="protein sequence ID" value="SNR77126.1"/>
    <property type="molecule type" value="Genomic_DNA"/>
</dbReference>
<dbReference type="InterPro" id="IPR036188">
    <property type="entry name" value="FAD/NAD-bd_sf"/>
</dbReference>
<protein>
    <submittedName>
        <fullName evidence="2">Uncharacterized NAD(P)/FAD-binding protein YdhS</fullName>
    </submittedName>
</protein>
<dbReference type="Gene3D" id="3.50.50.60">
    <property type="entry name" value="FAD/NAD(P)-binding domain"/>
    <property type="match status" value="1"/>
</dbReference>
<keyword evidence="3" id="KW-1185">Reference proteome</keyword>
<evidence type="ECO:0000259" key="1">
    <source>
        <dbReference type="Pfam" id="PF13454"/>
    </source>
</evidence>
<reference evidence="2 3" key="1">
    <citation type="submission" date="2017-06" db="EMBL/GenBank/DDBJ databases">
        <authorList>
            <person name="Kim H.J."/>
            <person name="Triplett B.A."/>
        </authorList>
    </citation>
    <scope>NUCLEOTIDE SEQUENCE [LARGE SCALE GENOMIC DNA]</scope>
    <source>
        <strain evidence="2 3">DSM 44272</strain>
    </source>
</reference>
<sequence length="541" mass="57401">MGPMTQQAFAPFGARGIPARGTAESDTYDLAFVGAGASTAYVLISLLTSLADTPPAAPLRIGVVERAPDAFSGIAYGGRAARTALLITPLRDFLPPGELRLFTDWLAENKRWAFGEFLAAEGPVSARWWVRHRAAVESNAFDDLFLPRYIFGDYLVRRTRRAIAAAADAGLATTEVIQDDVRSIEGGRPDYLLRCRDRVLRAGRVVLATGSSPVRPRLPAGEVEGGAVLLDSPFEGMDAALDRIERLVTRRAAGQEPPHILLIGGNASTMDMLYQVADIPVVAARRARFTVLSPRGELPELMDRPRPGSAFRAELLQALADQESVRAAAVYEAAVGDLARGRDAGYSVADTLKPISDGVVAVLPRLSSEEALEFAGHWGVELGRHQRRAGWEYCEVVDELVAQGRLTAVAGSFVGLGDADGRGVRVRFDRDGVAHELDRPADVVINCGGPAPTLQDTAPSLVADLISSGVCRATPYGGGIAVDASLSAAPGFFVMGPLLAGNVINGSPVWHMEHCGRISAFGSSLGPRLARSLATEPLPAG</sequence>
<gene>
    <name evidence="2" type="ORF">SAMN06272737_12428</name>
</gene>
<organism evidence="2 3">
    <name type="scientific">Blastococcus mobilis</name>
    <dbReference type="NCBI Taxonomy" id="1938746"/>
    <lineage>
        <taxon>Bacteria</taxon>
        <taxon>Bacillati</taxon>
        <taxon>Actinomycetota</taxon>
        <taxon>Actinomycetes</taxon>
        <taxon>Geodermatophilales</taxon>
        <taxon>Geodermatophilaceae</taxon>
        <taxon>Blastococcus</taxon>
    </lineage>
</organism>
<dbReference type="InterPro" id="IPR052189">
    <property type="entry name" value="L-asp_N-monooxygenase_NS-form"/>
</dbReference>